<dbReference type="SUPFAM" id="SSF55073">
    <property type="entry name" value="Nucleotide cyclase"/>
    <property type="match status" value="1"/>
</dbReference>
<dbReference type="RefSeq" id="WP_090516641.1">
    <property type="nucleotide sequence ID" value="NZ_CWKH01000002.1"/>
</dbReference>
<proteinExistence type="predicted"/>
<evidence type="ECO:0000313" key="2">
    <source>
        <dbReference type="Proteomes" id="UP000199147"/>
    </source>
</evidence>
<dbReference type="OrthoDB" id="4624147at2"/>
<protein>
    <submittedName>
        <fullName evidence="1">LuxR family transcriptional regulator</fullName>
    </submittedName>
</protein>
<dbReference type="STRING" id="146018.BN2156_03954"/>
<gene>
    <name evidence="1" type="ORF">BN2156_03954</name>
</gene>
<dbReference type="InterPro" id="IPR029787">
    <property type="entry name" value="Nucleotide_cyclase"/>
</dbReference>
<accession>A0A0H5S768</accession>
<dbReference type="AlphaFoldDB" id="A0A0H5S768"/>
<reference evidence="2" key="1">
    <citation type="submission" date="2015-07" db="EMBL/GenBank/DDBJ databases">
        <authorList>
            <person name="Urmite Genomes"/>
        </authorList>
    </citation>
    <scope>NUCLEOTIDE SEQUENCE [LARGE SCALE GENOMIC DNA]</scope>
    <source>
        <strain evidence="2">type strain: ATCC 49404</strain>
    </source>
</reference>
<dbReference type="Proteomes" id="UP000199147">
    <property type="component" value="Unassembled WGS sequence"/>
</dbReference>
<sequence length="177" mass="18943">MTEELSTETTWVMARTEGSAHLWQTQPGDMIAALPYFRATMTHLVALHGGTLSARQSSCDGFAATFDRASDAVSCALYLQLTPLDPFELCIGVHSARTGTGRLRDIAHAGQTLISGTTASSVAGDLPAGASLKYLGDQRMGDTGAQERLLQLCHPGLRKYLQPLRMPNAVLAEILVN</sequence>
<dbReference type="Gene3D" id="3.30.70.1230">
    <property type="entry name" value="Nucleotide cyclase"/>
    <property type="match status" value="1"/>
</dbReference>
<dbReference type="EMBL" id="CWKH01000002">
    <property type="protein sequence ID" value="CRZ17074.1"/>
    <property type="molecule type" value="Genomic_DNA"/>
</dbReference>
<keyword evidence="2" id="KW-1185">Reference proteome</keyword>
<evidence type="ECO:0000313" key="1">
    <source>
        <dbReference type="EMBL" id="CRZ17074.1"/>
    </source>
</evidence>
<organism evidence="1 2">
    <name type="scientific">Mycolicibacterium neworleansense</name>
    <dbReference type="NCBI Taxonomy" id="146018"/>
    <lineage>
        <taxon>Bacteria</taxon>
        <taxon>Bacillati</taxon>
        <taxon>Actinomycetota</taxon>
        <taxon>Actinomycetes</taxon>
        <taxon>Mycobacteriales</taxon>
        <taxon>Mycobacteriaceae</taxon>
        <taxon>Mycolicibacterium</taxon>
    </lineage>
</organism>
<name>A0A0H5S768_9MYCO</name>